<sequence length="300" mass="33421">MTARAATPPAAEEFAAGLHLLADVSLLVERGFSGSPENPRDLSPAAKSLRESVILGKLIRNIRNMDFVKMSASTMPWFPRVAAHKRKISSEKAHCSHPLEPIKEDPQEEEEEEVEIKKRKKKENNNNNNNSPQGHGNDFRVGRGSASGMPEIFKEKIGELAGPNAIMGGEKLLIEKALTESDTKLLQGRLTMPERSMAERVFLTEEEKRLVRQKAAVGNRLEGIDVTLIDPLLGRWGVKLRRWNMEKGVGKRSSVSYAINDGWNKVLKALHWENGNGDGIVVQVWSIRVNGRLWVAVARP</sequence>
<dbReference type="Gene3D" id="2.40.330.10">
    <property type="entry name" value="DNA-binding pseudobarrel domain"/>
    <property type="match status" value="1"/>
</dbReference>
<organism evidence="7 8">
    <name type="scientific">Cuscuta campestris</name>
    <dbReference type="NCBI Taxonomy" id="132261"/>
    <lineage>
        <taxon>Eukaryota</taxon>
        <taxon>Viridiplantae</taxon>
        <taxon>Streptophyta</taxon>
        <taxon>Embryophyta</taxon>
        <taxon>Tracheophyta</taxon>
        <taxon>Spermatophyta</taxon>
        <taxon>Magnoliopsida</taxon>
        <taxon>eudicotyledons</taxon>
        <taxon>Gunneridae</taxon>
        <taxon>Pentapetalae</taxon>
        <taxon>asterids</taxon>
        <taxon>lamiids</taxon>
        <taxon>Solanales</taxon>
        <taxon>Convolvulaceae</taxon>
        <taxon>Cuscuteae</taxon>
        <taxon>Cuscuta</taxon>
        <taxon>Cuscuta subgen. Grammica</taxon>
        <taxon>Cuscuta sect. Cleistogrammica</taxon>
    </lineage>
</organism>
<keyword evidence="3" id="KW-0238">DNA-binding</keyword>
<dbReference type="GO" id="GO:0003677">
    <property type="term" value="F:DNA binding"/>
    <property type="evidence" value="ECO:0007669"/>
    <property type="project" value="UniProtKB-KW"/>
</dbReference>
<evidence type="ECO:0000256" key="3">
    <source>
        <dbReference type="ARBA" id="ARBA00023125"/>
    </source>
</evidence>
<dbReference type="Proteomes" id="UP000595140">
    <property type="component" value="Unassembled WGS sequence"/>
</dbReference>
<dbReference type="SUPFAM" id="SSF101936">
    <property type="entry name" value="DNA-binding pseudobarrel domain"/>
    <property type="match status" value="1"/>
</dbReference>
<keyword evidence="8" id="KW-1185">Reference proteome</keyword>
<keyword evidence="2" id="KW-0805">Transcription regulation</keyword>
<evidence type="ECO:0000256" key="4">
    <source>
        <dbReference type="ARBA" id="ARBA00023163"/>
    </source>
</evidence>
<keyword evidence="5" id="KW-0539">Nucleus</keyword>
<evidence type="ECO:0000313" key="7">
    <source>
        <dbReference type="EMBL" id="VFQ58606.1"/>
    </source>
</evidence>
<dbReference type="OrthoDB" id="1060491at2759"/>
<dbReference type="InterPro" id="IPR015300">
    <property type="entry name" value="DNA-bd_pseudobarrel_sf"/>
</dbReference>
<dbReference type="PANTHER" id="PTHR31541:SF60">
    <property type="entry name" value="TF-B3 DOMAIN-CONTAINING PROTEIN"/>
    <property type="match status" value="1"/>
</dbReference>
<dbReference type="GO" id="GO:0005634">
    <property type="term" value="C:nucleus"/>
    <property type="evidence" value="ECO:0007669"/>
    <property type="project" value="UniProtKB-SubCell"/>
</dbReference>
<reference evidence="7 8" key="1">
    <citation type="submission" date="2018-04" db="EMBL/GenBank/DDBJ databases">
        <authorList>
            <person name="Vogel A."/>
        </authorList>
    </citation>
    <scope>NUCLEOTIDE SEQUENCE [LARGE SCALE GENOMIC DNA]</scope>
</reference>
<protein>
    <submittedName>
        <fullName evidence="7">Uncharacterized protein</fullName>
    </submittedName>
</protein>
<evidence type="ECO:0000256" key="2">
    <source>
        <dbReference type="ARBA" id="ARBA00023015"/>
    </source>
</evidence>
<accession>A0A484K9X1</accession>
<dbReference type="AlphaFoldDB" id="A0A484K9X1"/>
<feature type="region of interest" description="Disordered" evidence="6">
    <location>
        <begin position="89"/>
        <end position="145"/>
    </location>
</feature>
<name>A0A484K9X1_9ASTE</name>
<gene>
    <name evidence="7" type="ORF">CCAM_LOCUS382</name>
</gene>
<evidence type="ECO:0000256" key="6">
    <source>
        <dbReference type="SAM" id="MobiDB-lite"/>
    </source>
</evidence>
<proteinExistence type="predicted"/>
<keyword evidence="4" id="KW-0804">Transcription</keyword>
<evidence type="ECO:0000256" key="5">
    <source>
        <dbReference type="ARBA" id="ARBA00023242"/>
    </source>
</evidence>
<comment type="subcellular location">
    <subcellularLocation>
        <location evidence="1">Nucleus</location>
    </subcellularLocation>
</comment>
<dbReference type="InterPro" id="IPR005508">
    <property type="entry name" value="At2g31720-like"/>
</dbReference>
<evidence type="ECO:0000256" key="1">
    <source>
        <dbReference type="ARBA" id="ARBA00004123"/>
    </source>
</evidence>
<dbReference type="EMBL" id="OOIL02000001">
    <property type="protein sequence ID" value="VFQ58606.1"/>
    <property type="molecule type" value="Genomic_DNA"/>
</dbReference>
<dbReference type="PANTHER" id="PTHR31541">
    <property type="entry name" value="B3 DOMAIN PLANT PROTEIN-RELATED"/>
    <property type="match status" value="1"/>
</dbReference>
<evidence type="ECO:0000313" key="8">
    <source>
        <dbReference type="Proteomes" id="UP000595140"/>
    </source>
</evidence>
<dbReference type="Pfam" id="PF03754">
    <property type="entry name" value="At2g31720-like"/>
    <property type="match status" value="1"/>
</dbReference>